<evidence type="ECO:0000313" key="2">
    <source>
        <dbReference type="Proteomes" id="UP001597383"/>
    </source>
</evidence>
<dbReference type="EMBL" id="JBHUHQ010000015">
    <property type="protein sequence ID" value="MFD2044508.1"/>
    <property type="molecule type" value="Genomic_DNA"/>
</dbReference>
<accession>A0ABW4VZ16</accession>
<dbReference type="Proteomes" id="UP001597383">
    <property type="component" value="Unassembled WGS sequence"/>
</dbReference>
<organism evidence="1 2">
    <name type="scientific">Ornithinibacillus salinisoli</name>
    <dbReference type="NCBI Taxonomy" id="1848459"/>
    <lineage>
        <taxon>Bacteria</taxon>
        <taxon>Bacillati</taxon>
        <taxon>Bacillota</taxon>
        <taxon>Bacilli</taxon>
        <taxon>Bacillales</taxon>
        <taxon>Bacillaceae</taxon>
        <taxon>Ornithinibacillus</taxon>
    </lineage>
</organism>
<evidence type="ECO:0000313" key="1">
    <source>
        <dbReference type="EMBL" id="MFD2044508.1"/>
    </source>
</evidence>
<gene>
    <name evidence="1" type="ORF">ACFSJF_09540</name>
</gene>
<reference evidence="2" key="1">
    <citation type="journal article" date="2019" name="Int. J. Syst. Evol. Microbiol.">
        <title>The Global Catalogue of Microorganisms (GCM) 10K type strain sequencing project: providing services to taxonomists for standard genome sequencing and annotation.</title>
        <authorList>
            <consortium name="The Broad Institute Genomics Platform"/>
            <consortium name="The Broad Institute Genome Sequencing Center for Infectious Disease"/>
            <person name="Wu L."/>
            <person name="Ma J."/>
        </authorList>
    </citation>
    <scope>NUCLEOTIDE SEQUENCE [LARGE SCALE GENOMIC DNA]</scope>
    <source>
        <strain evidence="2">R28</strain>
    </source>
</reference>
<proteinExistence type="predicted"/>
<name>A0ABW4VZ16_9BACI</name>
<keyword evidence="2" id="KW-1185">Reference proteome</keyword>
<protein>
    <submittedName>
        <fullName evidence="1">Uncharacterized protein</fullName>
    </submittedName>
</protein>
<comment type="caution">
    <text evidence="1">The sequence shown here is derived from an EMBL/GenBank/DDBJ whole genome shotgun (WGS) entry which is preliminary data.</text>
</comment>
<sequence length="48" mass="5301">MSNSINSNFFNGIPAQTSNKSISNSSTLVKPDVLQLVNNHILLQKEKE</sequence>
<dbReference type="RefSeq" id="WP_377556260.1">
    <property type="nucleotide sequence ID" value="NZ_JBHUHQ010000015.1"/>
</dbReference>